<sequence>MGKSTFLTKLALDWCEAVSMHNPEHKASFSDVATLNEFQFLFHISLRDAYGQREVIEMIKTQIIDLIYMGNKRKKTFKLLNQILERETCIVSMDGLNEWADPLNKYTVPVLANCYAKCVSLISSRPWRMADERIKDSEIDRLLEIQGITDPDKLTKQIINSLHSADQTTYTKFIEYVKARHLKPFLTSPWLQTLLISLWMNNKDCNGSLCELNCILLDLLFKKANAKEGYFRKGTTFTCLSNTSYIEPQNDILKALANAAFRFTFSSEKSLVFSKFELRNYMSEDQLKFCLDAGLLTVLCNSTVSLGSQLMSFPHETVQEFLAALHVANSKMDEIESLLIEHMYNVLEMSQIIIYLCGLDCGIANALINRLTDGDFFNDTNHAFSTYIAHFENIKLEAFNTDYKAIGNIQKSKDRWDNDSRILAVSFLFQRMMIAGFIEAKASGQMDICLKCRDFTFNTYLNESESNALCSLLMFNKSDVRTLILESDILQKSELLTVLQQSSHCLQRVKAKVVPAIHRAFNNLKLQELHLIGRLNVPSVFDMLTSMSNLRYLFIEDSTCNEEIPIPATLKYFDLKNITCSDVFLQKLLVQLSLLKQFEGVQFEMCNMNISDCNRSIVQSDPLPIDMSHFYVSIKQSSIEMYSLLRCAPIVNMILLTAVDAALASDILLVHSKLEKLVINNGTYTGHCALHLPASLHCISLQKGECSYEWLCGLLIKLSELDHHVECVLWYFVVQSRGEDCGTDSTIHVSDVRSKLLSCDMSNIKILVEIGIKELFEIFRDTSIGILDLRNADCVSHTSDILPTLSKLEKLILSGTYTGHCVLQLPASLHCISLQTGECSSDWLCSLLIKLSELDHHVEFWLWDFVVQSRGVDCGTDSTIHVSDVRSKLLSCDMSNIEILVKNGIKELFEIFRDTSIGILDLRNADCVSHTSDILPTLSKLEKLILWGTYTGHCALQLPASLHCISLQKGECSSDWLCSLLIKLSELDHHVECLLWDFVVQSRGEDCGTDSTIHVSDVRSKLLSCDMSNIEIVVVNGIKELFEIFRDTSIRILHLGNADCVSHTSDILPTLSKLEKLILWGTFTGHCALQLPASLHCISLQTGECFSEWLCSLLIKLSEFDHHVECQLWNFVVQSRGEDCGTDSTMHVSDVRSKLLSCDMSNIEILVKNGIKELFEIFRDTSIGILDLRNADCVSHTSDILPTLSKLEKLILWGTYTGHCDLQLPASLHCISLQTGECSSEWLCSLLIKLSELDHHVKCELWNFVVQSRGEDCGTDSTIHVSDVRSKLLSCDMYNIEILVRNGIKELFEIFRDTSIGILDLLNADCVSHTSDILPTLSKLKKLYLWGTYTGHCDLQLPASLKGIMLLKDECSSEWLCSLLIKLSELDHTVHCFLSDIVVQSDGVDCDAHSNIRASDLRSKLVSRDMSNILIWVENGSKELCEIFRDTSIRVVHI</sequence>
<evidence type="ECO:0000313" key="1">
    <source>
        <dbReference type="EMBL" id="KAH3823442.1"/>
    </source>
</evidence>
<evidence type="ECO:0000313" key="2">
    <source>
        <dbReference type="Proteomes" id="UP000828390"/>
    </source>
</evidence>
<reference evidence="1" key="2">
    <citation type="submission" date="2020-11" db="EMBL/GenBank/DDBJ databases">
        <authorList>
            <person name="McCartney M.A."/>
            <person name="Auch B."/>
            <person name="Kono T."/>
            <person name="Mallez S."/>
            <person name="Becker A."/>
            <person name="Gohl D.M."/>
            <person name="Silverstein K.A.T."/>
            <person name="Koren S."/>
            <person name="Bechman K.B."/>
            <person name="Herman A."/>
            <person name="Abrahante J.E."/>
            <person name="Garbe J."/>
        </authorList>
    </citation>
    <scope>NUCLEOTIDE SEQUENCE</scope>
    <source>
        <strain evidence="1">Duluth1</strain>
        <tissue evidence="1">Whole animal</tissue>
    </source>
</reference>
<dbReference type="InterPro" id="IPR027417">
    <property type="entry name" value="P-loop_NTPase"/>
</dbReference>
<proteinExistence type="predicted"/>
<gene>
    <name evidence="1" type="ORF">DPMN_125241</name>
</gene>
<keyword evidence="2" id="KW-1185">Reference proteome</keyword>
<dbReference type="PANTHER" id="PTHR46312:SF2">
    <property type="entry name" value="NUCLEOTIDE-BINDING OLIGOMERIZATION DOMAIN-CONTAINING PROTEIN 2-LIKE"/>
    <property type="match status" value="1"/>
</dbReference>
<comment type="caution">
    <text evidence="1">The sequence shown here is derived from an EMBL/GenBank/DDBJ whole genome shotgun (WGS) entry which is preliminary data.</text>
</comment>
<accession>A0A9D4H121</accession>
<organism evidence="1 2">
    <name type="scientific">Dreissena polymorpha</name>
    <name type="common">Zebra mussel</name>
    <name type="synonym">Mytilus polymorpha</name>
    <dbReference type="NCBI Taxonomy" id="45954"/>
    <lineage>
        <taxon>Eukaryota</taxon>
        <taxon>Metazoa</taxon>
        <taxon>Spiralia</taxon>
        <taxon>Lophotrochozoa</taxon>
        <taxon>Mollusca</taxon>
        <taxon>Bivalvia</taxon>
        <taxon>Autobranchia</taxon>
        <taxon>Heteroconchia</taxon>
        <taxon>Euheterodonta</taxon>
        <taxon>Imparidentia</taxon>
        <taxon>Neoheterodontei</taxon>
        <taxon>Myida</taxon>
        <taxon>Dreissenoidea</taxon>
        <taxon>Dreissenidae</taxon>
        <taxon>Dreissena</taxon>
    </lineage>
</organism>
<reference evidence="1" key="1">
    <citation type="journal article" date="2019" name="bioRxiv">
        <title>The Genome of the Zebra Mussel, Dreissena polymorpha: A Resource for Invasive Species Research.</title>
        <authorList>
            <person name="McCartney M.A."/>
            <person name="Auch B."/>
            <person name="Kono T."/>
            <person name="Mallez S."/>
            <person name="Zhang Y."/>
            <person name="Obille A."/>
            <person name="Becker A."/>
            <person name="Abrahante J.E."/>
            <person name="Garbe J."/>
            <person name="Badalamenti J.P."/>
            <person name="Herman A."/>
            <person name="Mangelson H."/>
            <person name="Liachko I."/>
            <person name="Sullivan S."/>
            <person name="Sone E.D."/>
            <person name="Koren S."/>
            <person name="Silverstein K.A.T."/>
            <person name="Beckman K.B."/>
            <person name="Gohl D.M."/>
        </authorList>
    </citation>
    <scope>NUCLEOTIDE SEQUENCE</scope>
    <source>
        <strain evidence="1">Duluth1</strain>
        <tissue evidence="1">Whole animal</tissue>
    </source>
</reference>
<evidence type="ECO:0008006" key="3">
    <source>
        <dbReference type="Google" id="ProtNLM"/>
    </source>
</evidence>
<protein>
    <recommendedName>
        <fullName evidence="3">NACHT domain-containing protein</fullName>
    </recommendedName>
</protein>
<dbReference type="EMBL" id="JAIWYP010000005">
    <property type="protein sequence ID" value="KAH3823442.1"/>
    <property type="molecule type" value="Genomic_DNA"/>
</dbReference>
<dbReference type="PANTHER" id="PTHR46312">
    <property type="entry name" value="NACHT DOMAIN-CONTAINING PROTEIN"/>
    <property type="match status" value="1"/>
</dbReference>
<dbReference type="Proteomes" id="UP000828390">
    <property type="component" value="Unassembled WGS sequence"/>
</dbReference>
<name>A0A9D4H121_DREPO</name>
<dbReference type="Gene3D" id="3.40.50.300">
    <property type="entry name" value="P-loop containing nucleotide triphosphate hydrolases"/>
    <property type="match status" value="1"/>
</dbReference>